<comment type="caution">
    <text evidence="1">The sequence shown here is derived from an EMBL/GenBank/DDBJ whole genome shotgun (WGS) entry which is preliminary data.</text>
</comment>
<reference evidence="1" key="2">
    <citation type="submission" date="2006-05" db="EMBL/GenBank/DDBJ databases">
        <title>Sequencing of the draft genome and assembly of Desulfuromonas acetoxidans DSM 684.</title>
        <authorList>
            <consortium name="US DOE Joint Genome Institute (JGI-PGF)"/>
            <person name="Copeland A."/>
            <person name="Lucas S."/>
            <person name="Lapidus A."/>
            <person name="Barry K."/>
            <person name="Detter J.C."/>
            <person name="Glavina del Rio T."/>
            <person name="Hammon N."/>
            <person name="Israni S."/>
            <person name="Dalin E."/>
            <person name="Tice H."/>
            <person name="Bruce D."/>
            <person name="Pitluck S."/>
            <person name="Richardson P."/>
        </authorList>
    </citation>
    <scope>NUCLEOTIDE SEQUENCE [LARGE SCALE GENOMIC DNA]</scope>
    <source>
        <strain evidence="1">DSM 684</strain>
    </source>
</reference>
<dbReference type="OrthoDB" id="9791237at2"/>
<reference evidence="1" key="1">
    <citation type="submission" date="2006-05" db="EMBL/GenBank/DDBJ databases">
        <title>Annotation of the draft genome assembly of Desulfuromonas acetoxidans DSM 684.</title>
        <authorList>
            <consortium name="US DOE Joint Genome Institute (JGI-ORNL)"/>
            <person name="Larimer F."/>
            <person name="Land M."/>
            <person name="Hauser L."/>
        </authorList>
    </citation>
    <scope>NUCLEOTIDE SEQUENCE [LARGE SCALE GENOMIC DNA]</scope>
    <source>
        <strain evidence="1">DSM 684</strain>
    </source>
</reference>
<sequence>MEPIKNTVIALCFVLLTVLPQKGVALEPQSEFDHNVLTWAQQCREEILGQMERLISSGQLREGQLFDTFYIPIPQTSPLKYHTQYDKMADETMRLILDKYLEQDSRLLYVVIVDRNGYLPTHNTRYSQPLTGNSEIDQLNNRAKRMANGHCGLAAAHNTETYLLQSCNMDTGREHIMELSVPIHINGRHWGAVRMGYKK</sequence>
<dbReference type="RefSeq" id="WP_006002036.1">
    <property type="nucleotide sequence ID" value="NZ_AAEW02000017.1"/>
</dbReference>
<keyword evidence="2" id="KW-1185">Reference proteome</keyword>
<evidence type="ECO:0008006" key="3">
    <source>
        <dbReference type="Google" id="ProtNLM"/>
    </source>
</evidence>
<evidence type="ECO:0000313" key="1">
    <source>
        <dbReference type="EMBL" id="EAT14798.1"/>
    </source>
</evidence>
<dbReference type="Proteomes" id="UP000005695">
    <property type="component" value="Unassembled WGS sequence"/>
</dbReference>
<gene>
    <name evidence="1" type="ORF">Dace_0937</name>
</gene>
<name>Q1JX64_DESA6</name>
<accession>Q1JX64</accession>
<dbReference type="EMBL" id="AAEW02000017">
    <property type="protein sequence ID" value="EAT14798.1"/>
    <property type="molecule type" value="Genomic_DNA"/>
</dbReference>
<organism evidence="1 2">
    <name type="scientific">Desulfuromonas acetoxidans (strain DSM 684 / 11070)</name>
    <dbReference type="NCBI Taxonomy" id="281689"/>
    <lineage>
        <taxon>Bacteria</taxon>
        <taxon>Pseudomonadati</taxon>
        <taxon>Thermodesulfobacteriota</taxon>
        <taxon>Desulfuromonadia</taxon>
        <taxon>Desulfuromonadales</taxon>
        <taxon>Desulfuromonadaceae</taxon>
        <taxon>Desulfuromonas</taxon>
    </lineage>
</organism>
<proteinExistence type="predicted"/>
<dbReference type="AlphaFoldDB" id="Q1JX64"/>
<evidence type="ECO:0000313" key="2">
    <source>
        <dbReference type="Proteomes" id="UP000005695"/>
    </source>
</evidence>
<protein>
    <recommendedName>
        <fullName evidence="3">Methyl-accepting chemotaxis sensory transducer</fullName>
    </recommendedName>
</protein>